<feature type="compositionally biased region" description="Low complexity" evidence="1">
    <location>
        <begin position="204"/>
        <end position="215"/>
    </location>
</feature>
<feature type="compositionally biased region" description="Polar residues" evidence="1">
    <location>
        <begin position="217"/>
        <end position="253"/>
    </location>
</feature>
<dbReference type="InterPro" id="IPR029063">
    <property type="entry name" value="SAM-dependent_MTases_sf"/>
</dbReference>
<protein>
    <submittedName>
        <fullName evidence="2">Uncharacterized protein</fullName>
    </submittedName>
</protein>
<name>A0A367YI34_9ASCO</name>
<sequence>MSYFVVPSVSYQTKQKLEKQQKEKERRAKRKKKHGSSGSESTRSSAGSKHSQDTLGELPDNDDNKSIMTTTSSLSKHTSHPGTSRSNSGFKPMTQLKEDQGPTPPSPKLPRQRDESPHVTRKPHEVPKVVEPESSRPPDFNQSAQSRPVEQQLHKDSETEINDQASIIASKYGEALRSGPAKSPSTPPGHTFSKSPPAGRHRSGSVISSASVPSGHFSHNQAFQRNASISSGLSQTSQGSAPLSVKDNTSSNQKFRKLSFLGNSGKRRGSLASLPGTGGSPGSTNKQEGSYFPDYSSGTASPAQASSSQPTSSAVTVTYDTSEVVPPPPMKILPPYQANIDLTIYNTREGLESFFVAPHYQVFRYNSFLDLLSEHHSTDAISISSIRYHLLLKFISKQKNAKEFLKQGNKLAFGSSYGLTMAEGVLAYHLYGPMRAVLRDLIKIRTANEHWHNHEELVQCNFINFVRYIATLPDNVNVADLNDIEKRIYQFKDVFSRTANAMYLLKKEQSSDSSSGDIAQLRIKLLIENITKVSYEYLLLEKYTLDIATKYHNNHLIDARLLKRLFHRYENNVKAHNCNNVKVFIYNANNLIQLAWYVALSMPFMRVIESHVYTEDRALLEDSNQYRQVEVDTPKVDFAASDQELFDTYIKKLSFASYSEYDNMTMDKLVKLHRSIDNQSPKYSRINLHEIPDPATNYSFRPMNFEYYNMPLATLPSNSFDLILNPDLVLQSTQKTYKTLVSEFHRILKPGGSFTIDTLQFGAKNTQEFLKMYQDGRFPEAFENEDFGVLKYFEGIPNFVETILRELSAVFGKGNVQFNISLLSSFLDVNSFTIKFVGMRLFETLGKFDDYCDSFTDATESFRPDAKESIHFSVHIRALKSI</sequence>
<dbReference type="EMBL" id="QLNQ01000020">
    <property type="protein sequence ID" value="RCK65545.1"/>
    <property type="molecule type" value="Genomic_DNA"/>
</dbReference>
<evidence type="ECO:0000313" key="3">
    <source>
        <dbReference type="Proteomes" id="UP000253472"/>
    </source>
</evidence>
<dbReference type="STRING" id="5486.A0A367YI34"/>
<keyword evidence="3" id="KW-1185">Reference proteome</keyword>
<comment type="caution">
    <text evidence="2">The sequence shown here is derived from an EMBL/GenBank/DDBJ whole genome shotgun (WGS) entry which is preliminary data.</text>
</comment>
<feature type="compositionally biased region" description="Low complexity" evidence="1">
    <location>
        <begin position="36"/>
        <end position="48"/>
    </location>
</feature>
<dbReference type="SUPFAM" id="SSF53335">
    <property type="entry name" value="S-adenosyl-L-methionine-dependent methyltransferases"/>
    <property type="match status" value="1"/>
</dbReference>
<dbReference type="AlphaFoldDB" id="A0A367YI34"/>
<dbReference type="Gene3D" id="3.40.50.150">
    <property type="entry name" value="Vaccinia Virus protein VP39"/>
    <property type="match status" value="1"/>
</dbReference>
<proteinExistence type="predicted"/>
<feature type="compositionally biased region" description="Basic and acidic residues" evidence="1">
    <location>
        <begin position="111"/>
        <end position="136"/>
    </location>
</feature>
<dbReference type="OrthoDB" id="2013972at2759"/>
<feature type="compositionally biased region" description="Basic and acidic residues" evidence="1">
    <location>
        <begin position="15"/>
        <end position="26"/>
    </location>
</feature>
<reference evidence="2 3" key="1">
    <citation type="submission" date="2018-06" db="EMBL/GenBank/DDBJ databases">
        <title>Whole genome sequencing of Candida tropicalis (genome annotated by CSBL at Korea University).</title>
        <authorList>
            <person name="Ahn J."/>
        </authorList>
    </citation>
    <scope>NUCLEOTIDE SEQUENCE [LARGE SCALE GENOMIC DNA]</scope>
    <source>
        <strain evidence="2 3">ATCC 20962</strain>
    </source>
</reference>
<gene>
    <name evidence="2" type="ORF">Cantr_01061</name>
</gene>
<feature type="compositionally biased region" description="Polar residues" evidence="1">
    <location>
        <begin position="140"/>
        <end position="149"/>
    </location>
</feature>
<feature type="compositionally biased region" description="Low complexity" evidence="1">
    <location>
        <begin position="296"/>
        <end position="313"/>
    </location>
</feature>
<evidence type="ECO:0000313" key="2">
    <source>
        <dbReference type="EMBL" id="RCK65545.1"/>
    </source>
</evidence>
<dbReference type="Proteomes" id="UP000253472">
    <property type="component" value="Unassembled WGS sequence"/>
</dbReference>
<organism evidence="2 3">
    <name type="scientific">Candida viswanathii</name>
    <dbReference type="NCBI Taxonomy" id="5486"/>
    <lineage>
        <taxon>Eukaryota</taxon>
        <taxon>Fungi</taxon>
        <taxon>Dikarya</taxon>
        <taxon>Ascomycota</taxon>
        <taxon>Saccharomycotina</taxon>
        <taxon>Pichiomycetes</taxon>
        <taxon>Debaryomycetaceae</taxon>
        <taxon>Candida/Lodderomyces clade</taxon>
        <taxon>Candida</taxon>
    </lineage>
</organism>
<accession>A0A367YI34</accession>
<feature type="region of interest" description="Disordered" evidence="1">
    <location>
        <begin position="1"/>
        <end position="313"/>
    </location>
</feature>
<evidence type="ECO:0000256" key="1">
    <source>
        <dbReference type="SAM" id="MobiDB-lite"/>
    </source>
</evidence>